<evidence type="ECO:0000256" key="3">
    <source>
        <dbReference type="ARBA" id="ARBA00023085"/>
    </source>
</evidence>
<evidence type="ECO:0000256" key="2">
    <source>
        <dbReference type="ARBA" id="ARBA00022801"/>
    </source>
</evidence>
<evidence type="ECO:0000313" key="6">
    <source>
        <dbReference type="Proteomes" id="UP001168877"/>
    </source>
</evidence>
<dbReference type="SUPFAM" id="SSF51126">
    <property type="entry name" value="Pectin lyase-like"/>
    <property type="match status" value="1"/>
</dbReference>
<gene>
    <name evidence="5" type="ORF">LWI29_018796</name>
</gene>
<dbReference type="GO" id="GO:0030599">
    <property type="term" value="F:pectinesterase activity"/>
    <property type="evidence" value="ECO:0007669"/>
    <property type="project" value="InterPro"/>
</dbReference>
<sequence length="223" mass="24866">MLLIQLSLVTAKADDVQSLLSAILTNLQTCLDGLVQATVFYRSVDNGLLISLLNDTKLYGVSLALVNRAWVPKKKKSGTMWQQPTKKQLLFTNNGCFPFKCLAEFVRSTSLYMIKRKFHEQSTCDDDDDYDDQVVLVSDIVIVRQDGRGNFSTIIDAINVAPNNIDGSNGYFLIYVAAGIYEEYISIAKNKKYMMMIGDSINQTVITGNRSVVDGWTTFNSAT</sequence>
<comment type="pathway">
    <text evidence="1">Glycan metabolism; pectin degradation; 2-dehydro-3-deoxy-D-gluconate from pectin: step 1/5.</text>
</comment>
<keyword evidence="3" id="KW-0063">Aspartyl esterase</keyword>
<name>A0AA39SJ08_ACESA</name>
<dbReference type="InterPro" id="IPR011050">
    <property type="entry name" value="Pectin_lyase_fold/virulence"/>
</dbReference>
<reference evidence="5" key="2">
    <citation type="submission" date="2023-06" db="EMBL/GenBank/DDBJ databases">
        <authorList>
            <person name="Swenson N.G."/>
            <person name="Wegrzyn J.L."/>
            <person name="Mcevoy S.L."/>
        </authorList>
    </citation>
    <scope>NUCLEOTIDE SEQUENCE</scope>
    <source>
        <strain evidence="5">NS2018</strain>
        <tissue evidence="5">Leaf</tissue>
    </source>
</reference>
<dbReference type="PANTHER" id="PTHR31707">
    <property type="entry name" value="PECTINESTERASE"/>
    <property type="match status" value="1"/>
</dbReference>
<evidence type="ECO:0000256" key="1">
    <source>
        <dbReference type="ARBA" id="ARBA00005184"/>
    </source>
</evidence>
<proteinExistence type="predicted"/>
<keyword evidence="2" id="KW-0378">Hydrolase</keyword>
<dbReference type="InterPro" id="IPR035513">
    <property type="entry name" value="Invertase/methylesterase_inhib"/>
</dbReference>
<dbReference type="Proteomes" id="UP001168877">
    <property type="component" value="Unassembled WGS sequence"/>
</dbReference>
<keyword evidence="6" id="KW-1185">Reference proteome</keyword>
<dbReference type="Gene3D" id="2.160.20.10">
    <property type="entry name" value="Single-stranded right-handed beta-helix, Pectin lyase-like"/>
    <property type="match status" value="1"/>
</dbReference>
<organism evidence="5 6">
    <name type="scientific">Acer saccharum</name>
    <name type="common">Sugar maple</name>
    <dbReference type="NCBI Taxonomy" id="4024"/>
    <lineage>
        <taxon>Eukaryota</taxon>
        <taxon>Viridiplantae</taxon>
        <taxon>Streptophyta</taxon>
        <taxon>Embryophyta</taxon>
        <taxon>Tracheophyta</taxon>
        <taxon>Spermatophyta</taxon>
        <taxon>Magnoliopsida</taxon>
        <taxon>eudicotyledons</taxon>
        <taxon>Gunneridae</taxon>
        <taxon>Pentapetalae</taxon>
        <taxon>rosids</taxon>
        <taxon>malvids</taxon>
        <taxon>Sapindales</taxon>
        <taxon>Sapindaceae</taxon>
        <taxon>Hippocastanoideae</taxon>
        <taxon>Acereae</taxon>
        <taxon>Acer</taxon>
    </lineage>
</organism>
<protein>
    <recommendedName>
        <fullName evidence="4">Pectinesterase catalytic domain-containing protein</fullName>
    </recommendedName>
</protein>
<comment type="caution">
    <text evidence="5">The sequence shown here is derived from an EMBL/GenBank/DDBJ whole genome shotgun (WGS) entry which is preliminary data.</text>
</comment>
<dbReference type="EMBL" id="JAUESC010000380">
    <property type="protein sequence ID" value="KAK0592414.1"/>
    <property type="molecule type" value="Genomic_DNA"/>
</dbReference>
<dbReference type="Pfam" id="PF01095">
    <property type="entry name" value="Pectinesterase"/>
    <property type="match status" value="1"/>
</dbReference>
<evidence type="ECO:0000259" key="4">
    <source>
        <dbReference type="Pfam" id="PF01095"/>
    </source>
</evidence>
<dbReference type="GO" id="GO:0042545">
    <property type="term" value="P:cell wall modification"/>
    <property type="evidence" value="ECO:0007669"/>
    <property type="project" value="InterPro"/>
</dbReference>
<dbReference type="InterPro" id="IPR000070">
    <property type="entry name" value="Pectinesterase_cat"/>
</dbReference>
<feature type="domain" description="Pectinesterase catalytic" evidence="4">
    <location>
        <begin position="141"/>
        <end position="223"/>
    </location>
</feature>
<reference evidence="5" key="1">
    <citation type="journal article" date="2022" name="Plant J.">
        <title>Strategies of tolerance reflected in two North American maple genomes.</title>
        <authorList>
            <person name="McEvoy S.L."/>
            <person name="Sezen U.U."/>
            <person name="Trouern-Trend A."/>
            <person name="McMahon S.M."/>
            <person name="Schaberg P.G."/>
            <person name="Yang J."/>
            <person name="Wegrzyn J.L."/>
            <person name="Swenson N.G."/>
        </authorList>
    </citation>
    <scope>NUCLEOTIDE SEQUENCE</scope>
    <source>
        <strain evidence="5">NS2018</strain>
    </source>
</reference>
<accession>A0AA39SJ08</accession>
<dbReference type="Gene3D" id="1.20.140.40">
    <property type="entry name" value="Invertase/pectin methylesterase inhibitor family protein"/>
    <property type="match status" value="1"/>
</dbReference>
<dbReference type="SUPFAM" id="SSF101148">
    <property type="entry name" value="Plant invertase/pectin methylesterase inhibitor"/>
    <property type="match status" value="1"/>
</dbReference>
<dbReference type="AlphaFoldDB" id="A0AA39SJ08"/>
<evidence type="ECO:0000313" key="5">
    <source>
        <dbReference type="EMBL" id="KAK0592414.1"/>
    </source>
</evidence>
<dbReference type="InterPro" id="IPR012334">
    <property type="entry name" value="Pectin_lyas_fold"/>
</dbReference>